<keyword evidence="7" id="KW-1133">Transmembrane helix</keyword>
<evidence type="ECO:0000256" key="6">
    <source>
        <dbReference type="SAM" id="MobiDB-lite"/>
    </source>
</evidence>
<dbReference type="OrthoDB" id="407355at2759"/>
<dbReference type="Proteomes" id="UP000823405">
    <property type="component" value="Unassembled WGS sequence"/>
</dbReference>
<evidence type="ECO:0000256" key="4">
    <source>
        <dbReference type="ARBA" id="ARBA00022801"/>
    </source>
</evidence>
<evidence type="ECO:0000259" key="8">
    <source>
        <dbReference type="PROSITE" id="PS51677"/>
    </source>
</evidence>
<dbReference type="Pfam" id="PF01522">
    <property type="entry name" value="Polysacc_deac_1"/>
    <property type="match status" value="1"/>
</dbReference>
<dbReference type="SUPFAM" id="SSF88713">
    <property type="entry name" value="Glycoside hydrolase/deacetylase"/>
    <property type="match status" value="1"/>
</dbReference>
<evidence type="ECO:0000256" key="3">
    <source>
        <dbReference type="ARBA" id="ARBA00022729"/>
    </source>
</evidence>
<organism evidence="9 10">
    <name type="scientific">Linnemannia gamsii</name>
    <dbReference type="NCBI Taxonomy" id="64522"/>
    <lineage>
        <taxon>Eukaryota</taxon>
        <taxon>Fungi</taxon>
        <taxon>Fungi incertae sedis</taxon>
        <taxon>Mucoromycota</taxon>
        <taxon>Mortierellomycotina</taxon>
        <taxon>Mortierellomycetes</taxon>
        <taxon>Mortierellales</taxon>
        <taxon>Mortierellaceae</taxon>
        <taxon>Linnemannia</taxon>
    </lineage>
</organism>
<evidence type="ECO:0000256" key="2">
    <source>
        <dbReference type="ARBA" id="ARBA00022723"/>
    </source>
</evidence>
<dbReference type="PANTHER" id="PTHR46471:SF9">
    <property type="entry name" value="CHITIN DEACETYLASE"/>
    <property type="match status" value="1"/>
</dbReference>
<dbReference type="InterPro" id="IPR011330">
    <property type="entry name" value="Glyco_hydro/deAcase_b/a-brl"/>
</dbReference>
<feature type="transmembrane region" description="Helical" evidence="7">
    <location>
        <begin position="17"/>
        <end position="38"/>
    </location>
</feature>
<keyword evidence="3" id="KW-0732">Signal</keyword>
<proteinExistence type="predicted"/>
<dbReference type="PANTHER" id="PTHR46471">
    <property type="entry name" value="CHITIN DEACETYLASE"/>
    <property type="match status" value="1"/>
</dbReference>
<sequence length="358" mass="38111">MTTDKGEKKPMQTKNKILIAVASIIVVAGIAVGIYFGVRKNDNNSNNSNSSSDNSQAGSSSSLIPSSTTAAPQPTGVLPPPAQNGTMVNGTLLPYYTLTGPAPAPVTTAGTVYTNCVVNGTYSISYDDGPSAYTHELLDLLDKEQIKVTFFVNGNNDGCIYDPKVRSVIKRAYESGHQIASHTWSHPQLTTLSVEQITVQMKRVEQALLDILGIVPRYMRPPFGDGTFGNGNAGDVKVQSTLKSLGYVIATWDIATTDADIDDNNPTHKLSDAALAKIEQGVVTSAVNAAGPGANHMQLMHDTYQRTVTQLSPWSIGYIKGLGYKIVPVAACLGDTDPRNWYQTLTTPSANAPTTCTA</sequence>
<feature type="region of interest" description="Disordered" evidence="6">
    <location>
        <begin position="44"/>
        <end position="84"/>
    </location>
</feature>
<evidence type="ECO:0000256" key="5">
    <source>
        <dbReference type="ARBA" id="ARBA00023277"/>
    </source>
</evidence>
<gene>
    <name evidence="9" type="primary">D25_3</name>
    <name evidence="9" type="ORF">BGZ97_006570</name>
</gene>
<dbReference type="PROSITE" id="PS51677">
    <property type="entry name" value="NODB"/>
    <property type="match status" value="1"/>
</dbReference>
<dbReference type="GO" id="GO:0005975">
    <property type="term" value="P:carbohydrate metabolic process"/>
    <property type="evidence" value="ECO:0007669"/>
    <property type="project" value="InterPro"/>
</dbReference>
<keyword evidence="2" id="KW-0479">Metal-binding</keyword>
<keyword evidence="5" id="KW-0119">Carbohydrate metabolism</keyword>
<evidence type="ECO:0000256" key="7">
    <source>
        <dbReference type="SAM" id="Phobius"/>
    </source>
</evidence>
<dbReference type="EMBL" id="JAAAIN010002911">
    <property type="protein sequence ID" value="KAG0289125.1"/>
    <property type="molecule type" value="Genomic_DNA"/>
</dbReference>
<keyword evidence="7" id="KW-0472">Membrane</keyword>
<comment type="cofactor">
    <cofactor evidence="1">
        <name>Co(2+)</name>
        <dbReference type="ChEBI" id="CHEBI:48828"/>
    </cofactor>
</comment>
<evidence type="ECO:0000313" key="10">
    <source>
        <dbReference type="Proteomes" id="UP000823405"/>
    </source>
</evidence>
<dbReference type="AlphaFoldDB" id="A0A9P6QRN2"/>
<accession>A0A9P6QRN2</accession>
<dbReference type="InterPro" id="IPR002509">
    <property type="entry name" value="NODB_dom"/>
</dbReference>
<comment type="caution">
    <text evidence="9">The sequence shown here is derived from an EMBL/GenBank/DDBJ whole genome shotgun (WGS) entry which is preliminary data.</text>
</comment>
<evidence type="ECO:0000256" key="1">
    <source>
        <dbReference type="ARBA" id="ARBA00001941"/>
    </source>
</evidence>
<reference evidence="9" key="1">
    <citation type="journal article" date="2020" name="Fungal Divers.">
        <title>Resolving the Mortierellaceae phylogeny through synthesis of multi-gene phylogenetics and phylogenomics.</title>
        <authorList>
            <person name="Vandepol N."/>
            <person name="Liber J."/>
            <person name="Desiro A."/>
            <person name="Na H."/>
            <person name="Kennedy M."/>
            <person name="Barry K."/>
            <person name="Grigoriev I.V."/>
            <person name="Miller A.N."/>
            <person name="O'Donnell K."/>
            <person name="Stajich J.E."/>
            <person name="Bonito G."/>
        </authorList>
    </citation>
    <scope>NUCLEOTIDE SEQUENCE</scope>
    <source>
        <strain evidence="9">NVP60</strain>
    </source>
</reference>
<dbReference type="GO" id="GO:0046872">
    <property type="term" value="F:metal ion binding"/>
    <property type="evidence" value="ECO:0007669"/>
    <property type="project" value="UniProtKB-KW"/>
</dbReference>
<feature type="compositionally biased region" description="Low complexity" evidence="6">
    <location>
        <begin position="44"/>
        <end position="67"/>
    </location>
</feature>
<keyword evidence="10" id="KW-1185">Reference proteome</keyword>
<feature type="domain" description="NodB homology" evidence="8">
    <location>
        <begin position="120"/>
        <end position="327"/>
    </location>
</feature>
<dbReference type="Gene3D" id="3.20.20.370">
    <property type="entry name" value="Glycoside hydrolase/deacetylase"/>
    <property type="match status" value="1"/>
</dbReference>
<evidence type="ECO:0000313" key="9">
    <source>
        <dbReference type="EMBL" id="KAG0289125.1"/>
    </source>
</evidence>
<protein>
    <submittedName>
        <fullName evidence="9">Carbohydrate esterase 4 protein</fullName>
    </submittedName>
</protein>
<name>A0A9P6QRN2_9FUNG</name>
<keyword evidence="4" id="KW-0378">Hydrolase</keyword>
<keyword evidence="7" id="KW-0812">Transmembrane</keyword>
<dbReference type="GO" id="GO:0016810">
    <property type="term" value="F:hydrolase activity, acting on carbon-nitrogen (but not peptide) bonds"/>
    <property type="evidence" value="ECO:0007669"/>
    <property type="project" value="InterPro"/>
</dbReference>